<evidence type="ECO:0000313" key="2">
    <source>
        <dbReference type="EnsemblMetazoa" id="GPAI013372-PA"/>
    </source>
</evidence>
<protein>
    <submittedName>
        <fullName evidence="2">Uncharacterized protein</fullName>
    </submittedName>
</protein>
<feature type="region of interest" description="Disordered" evidence="1">
    <location>
        <begin position="46"/>
        <end position="74"/>
    </location>
</feature>
<dbReference type="AlphaFoldDB" id="A0A1A9ZFY4"/>
<feature type="compositionally biased region" description="Polar residues" evidence="1">
    <location>
        <begin position="60"/>
        <end position="74"/>
    </location>
</feature>
<reference evidence="2" key="2">
    <citation type="submission" date="2020-05" db="UniProtKB">
        <authorList>
            <consortium name="EnsemblMetazoa"/>
        </authorList>
    </citation>
    <scope>IDENTIFICATION</scope>
    <source>
        <strain evidence="2">IAEA</strain>
    </source>
</reference>
<dbReference type="EnsemblMetazoa" id="GPAI013372-RA">
    <property type="protein sequence ID" value="GPAI013372-PA"/>
    <property type="gene ID" value="GPAI013372"/>
</dbReference>
<evidence type="ECO:0000256" key="1">
    <source>
        <dbReference type="SAM" id="MobiDB-lite"/>
    </source>
</evidence>
<sequence>MRSNFAKAVDSSQAVDRNITRDGFHELEIFPIRIVSFRKTQLYGSHSDSTVKAENKRTKSQTNSQNNSYKRCAQ</sequence>
<name>A0A1A9ZFY4_GLOPL</name>
<reference evidence="3" key="1">
    <citation type="submission" date="2014-03" db="EMBL/GenBank/DDBJ databases">
        <authorList>
            <person name="Aksoy S."/>
            <person name="Warren W."/>
            <person name="Wilson R.K."/>
        </authorList>
    </citation>
    <scope>NUCLEOTIDE SEQUENCE [LARGE SCALE GENOMIC DNA]</scope>
    <source>
        <strain evidence="3">IAEA</strain>
    </source>
</reference>
<accession>A0A1A9ZFY4</accession>
<keyword evidence="3" id="KW-1185">Reference proteome</keyword>
<dbReference type="VEuPathDB" id="VectorBase:GPAI013372"/>
<proteinExistence type="predicted"/>
<dbReference type="Proteomes" id="UP000092445">
    <property type="component" value="Unassembled WGS sequence"/>
</dbReference>
<evidence type="ECO:0000313" key="3">
    <source>
        <dbReference type="Proteomes" id="UP000092445"/>
    </source>
</evidence>
<organism evidence="2 3">
    <name type="scientific">Glossina pallidipes</name>
    <name type="common">Tsetse fly</name>
    <dbReference type="NCBI Taxonomy" id="7398"/>
    <lineage>
        <taxon>Eukaryota</taxon>
        <taxon>Metazoa</taxon>
        <taxon>Ecdysozoa</taxon>
        <taxon>Arthropoda</taxon>
        <taxon>Hexapoda</taxon>
        <taxon>Insecta</taxon>
        <taxon>Pterygota</taxon>
        <taxon>Neoptera</taxon>
        <taxon>Endopterygota</taxon>
        <taxon>Diptera</taxon>
        <taxon>Brachycera</taxon>
        <taxon>Muscomorpha</taxon>
        <taxon>Hippoboscoidea</taxon>
        <taxon>Glossinidae</taxon>
        <taxon>Glossina</taxon>
    </lineage>
</organism>